<comment type="similarity">
    <text evidence="1">Belongs to the YggT family.</text>
</comment>
<dbReference type="PANTHER" id="PTHR33219">
    <property type="entry name" value="YLMG HOMOLOG PROTEIN 2, CHLOROPLASTIC"/>
    <property type="match status" value="1"/>
</dbReference>
<protein>
    <submittedName>
        <fullName evidence="3">YggT family protein</fullName>
    </submittedName>
</protein>
<evidence type="ECO:0000256" key="2">
    <source>
        <dbReference type="SAM" id="Phobius"/>
    </source>
</evidence>
<evidence type="ECO:0000256" key="1">
    <source>
        <dbReference type="ARBA" id="ARBA00010894"/>
    </source>
</evidence>
<dbReference type="InterPro" id="IPR003425">
    <property type="entry name" value="CCB3/YggT"/>
</dbReference>
<dbReference type="Pfam" id="PF02325">
    <property type="entry name" value="CCB3_YggT"/>
    <property type="match status" value="1"/>
</dbReference>
<keyword evidence="2" id="KW-1133">Transmembrane helix</keyword>
<keyword evidence="4" id="KW-1185">Reference proteome</keyword>
<evidence type="ECO:0000313" key="4">
    <source>
        <dbReference type="Proteomes" id="UP001216595"/>
    </source>
</evidence>
<keyword evidence="2" id="KW-0812">Transmembrane</keyword>
<accession>A0ABT5ICX7</accession>
<dbReference type="RefSeq" id="WP_272740759.1">
    <property type="nucleotide sequence ID" value="NZ_JAQQKW010000003.1"/>
</dbReference>
<name>A0ABT5ICX7_9CAUL</name>
<sequence>MIDFVFFVLNGILSFAVWVIIISAILSWLVAFNVINTRNPGVYRFMEMLDRLTYPILEPFRRVIPNLGGIDISPIIAILIIQGMQRFLLPMARASLYGLTGM</sequence>
<organism evidence="3 4">
    <name type="scientific">Asticcacaulis currens</name>
    <dbReference type="NCBI Taxonomy" id="2984210"/>
    <lineage>
        <taxon>Bacteria</taxon>
        <taxon>Pseudomonadati</taxon>
        <taxon>Pseudomonadota</taxon>
        <taxon>Alphaproteobacteria</taxon>
        <taxon>Caulobacterales</taxon>
        <taxon>Caulobacteraceae</taxon>
        <taxon>Asticcacaulis</taxon>
    </lineage>
</organism>
<reference evidence="3 4" key="1">
    <citation type="submission" date="2023-01" db="EMBL/GenBank/DDBJ databases">
        <title>Novel species of the genus Asticcacaulis isolated from rivers.</title>
        <authorList>
            <person name="Lu H."/>
        </authorList>
    </citation>
    <scope>NUCLEOTIDE SEQUENCE [LARGE SCALE GENOMIC DNA]</scope>
    <source>
        <strain evidence="3 4">DXS10W</strain>
    </source>
</reference>
<gene>
    <name evidence="3" type="ORF">PQU94_07060</name>
</gene>
<dbReference type="Proteomes" id="UP001216595">
    <property type="component" value="Unassembled WGS sequence"/>
</dbReference>
<keyword evidence="2" id="KW-0472">Membrane</keyword>
<dbReference type="EMBL" id="JAQQKW010000003">
    <property type="protein sequence ID" value="MDC7694041.1"/>
    <property type="molecule type" value="Genomic_DNA"/>
</dbReference>
<comment type="caution">
    <text evidence="3">The sequence shown here is derived from an EMBL/GenBank/DDBJ whole genome shotgun (WGS) entry which is preliminary data.</text>
</comment>
<proteinExistence type="inferred from homology"/>
<dbReference type="PANTHER" id="PTHR33219:SF14">
    <property type="entry name" value="PROTEIN COFACTOR ASSEMBLY OF COMPLEX C SUBUNIT B CCB3, CHLOROPLASTIC-RELATED"/>
    <property type="match status" value="1"/>
</dbReference>
<feature type="transmembrane region" description="Helical" evidence="2">
    <location>
        <begin position="12"/>
        <end position="35"/>
    </location>
</feature>
<evidence type="ECO:0000313" key="3">
    <source>
        <dbReference type="EMBL" id="MDC7694041.1"/>
    </source>
</evidence>